<dbReference type="RefSeq" id="WP_273598166.1">
    <property type="nucleotide sequence ID" value="NZ_JAQQXS010000019.1"/>
</dbReference>
<dbReference type="Proteomes" id="UP001219862">
    <property type="component" value="Unassembled WGS sequence"/>
</dbReference>
<proteinExistence type="predicted"/>
<name>A0ABT5KZ68_9BURK</name>
<comment type="caution">
    <text evidence="1">The sequence shown here is derived from an EMBL/GenBank/DDBJ whole genome shotgun (WGS) entry which is preliminary data.</text>
</comment>
<protein>
    <recommendedName>
        <fullName evidence="3">Solute-binding protein family 3/N-terminal domain-containing protein</fullName>
    </recommendedName>
</protein>
<reference evidence="1 2" key="1">
    <citation type="submission" date="2022-10" db="EMBL/GenBank/DDBJ databases">
        <title>paucibacter sp. hw8 Genome sequencing.</title>
        <authorList>
            <person name="Park S."/>
        </authorList>
    </citation>
    <scope>NUCLEOTIDE SEQUENCE [LARGE SCALE GENOMIC DNA]</scope>
    <source>
        <strain evidence="2">hw8</strain>
    </source>
</reference>
<evidence type="ECO:0000313" key="1">
    <source>
        <dbReference type="EMBL" id="MDC8787027.1"/>
    </source>
</evidence>
<dbReference type="EMBL" id="JAQQXS010000019">
    <property type="protein sequence ID" value="MDC8787027.1"/>
    <property type="molecule type" value="Genomic_DNA"/>
</dbReference>
<keyword evidence="2" id="KW-1185">Reference proteome</keyword>
<dbReference type="Gene3D" id="3.40.190.10">
    <property type="entry name" value="Periplasmic binding protein-like II"/>
    <property type="match status" value="2"/>
</dbReference>
<dbReference type="SUPFAM" id="SSF53850">
    <property type="entry name" value="Periplasmic binding protein-like II"/>
    <property type="match status" value="1"/>
</dbReference>
<evidence type="ECO:0000313" key="2">
    <source>
        <dbReference type="Proteomes" id="UP001219862"/>
    </source>
</evidence>
<gene>
    <name evidence="1" type="ORF">PRZ01_17695</name>
</gene>
<sequence>MAAVLCGGASAWGECSRTIRVPVAPTGFNVLVQHDKVEGVYPELLRRLGSAQHCEFVFPIVPRARLAMMFFETQEADLFVPASRNAERDAKAEFVPMLKLTPALIMLGQRPDLVSDVPALLAKKTWRGAMVRSYSWGDEYEALLRQLQSEKRVDFVSDLRTVGQMLRTGRVDFTILPPTLLYSALSLGADGSLENGNSAPPWGFAREFQFMPLQGLPRSVVGAYLSRQTLSPADQQFLREALTRAAQDGSLLHNLQRYYPPEVLRQDVQIN</sequence>
<accession>A0ABT5KZ68</accession>
<evidence type="ECO:0008006" key="3">
    <source>
        <dbReference type="Google" id="ProtNLM"/>
    </source>
</evidence>
<organism evidence="1 2">
    <name type="scientific">Roseateles koreensis</name>
    <dbReference type="NCBI Taxonomy" id="2987526"/>
    <lineage>
        <taxon>Bacteria</taxon>
        <taxon>Pseudomonadati</taxon>
        <taxon>Pseudomonadota</taxon>
        <taxon>Betaproteobacteria</taxon>
        <taxon>Burkholderiales</taxon>
        <taxon>Sphaerotilaceae</taxon>
        <taxon>Roseateles</taxon>
    </lineage>
</organism>